<keyword evidence="3" id="KW-1185">Reference proteome</keyword>
<evidence type="ECO:0000313" key="2">
    <source>
        <dbReference type="EMBL" id="PYE18555.1"/>
    </source>
</evidence>
<dbReference type="Gene3D" id="3.10.180.10">
    <property type="entry name" value="2,3-Dihydroxybiphenyl 1,2-Dioxygenase, domain 1"/>
    <property type="match status" value="2"/>
</dbReference>
<dbReference type="Pfam" id="PF18029">
    <property type="entry name" value="Glyoxalase_6"/>
    <property type="match status" value="2"/>
</dbReference>
<name>A0A318S3U3_WILLI</name>
<proteinExistence type="predicted"/>
<accession>A0A318S3U3</accession>
<evidence type="ECO:0000313" key="3">
    <source>
        <dbReference type="Proteomes" id="UP000247591"/>
    </source>
</evidence>
<dbReference type="PANTHER" id="PTHR35908">
    <property type="entry name" value="HYPOTHETICAL FUSION PROTEIN"/>
    <property type="match status" value="1"/>
</dbReference>
<gene>
    <name evidence="2" type="ORF">DFR67_104134</name>
</gene>
<evidence type="ECO:0000259" key="1">
    <source>
        <dbReference type="Pfam" id="PF18029"/>
    </source>
</evidence>
<dbReference type="SUPFAM" id="SSF54593">
    <property type="entry name" value="Glyoxalase/Bleomycin resistance protein/Dihydroxybiphenyl dioxygenase"/>
    <property type="match status" value="1"/>
</dbReference>
<dbReference type="InterPro" id="IPR041581">
    <property type="entry name" value="Glyoxalase_6"/>
</dbReference>
<feature type="domain" description="Glyoxalase-like" evidence="1">
    <location>
        <begin position="15"/>
        <end position="114"/>
    </location>
</feature>
<dbReference type="EMBL" id="QJSP01000004">
    <property type="protein sequence ID" value="PYE18555.1"/>
    <property type="molecule type" value="Genomic_DNA"/>
</dbReference>
<dbReference type="InterPro" id="IPR029068">
    <property type="entry name" value="Glyas_Bleomycin-R_OHBP_Dase"/>
</dbReference>
<organism evidence="2 3">
    <name type="scientific">Williamsia limnetica</name>
    <dbReference type="NCBI Taxonomy" id="882452"/>
    <lineage>
        <taxon>Bacteria</taxon>
        <taxon>Bacillati</taxon>
        <taxon>Actinomycetota</taxon>
        <taxon>Actinomycetes</taxon>
        <taxon>Mycobacteriales</taxon>
        <taxon>Nocardiaceae</taxon>
        <taxon>Williamsia</taxon>
    </lineage>
</organism>
<dbReference type="Proteomes" id="UP000247591">
    <property type="component" value="Unassembled WGS sequence"/>
</dbReference>
<reference evidence="2 3" key="1">
    <citation type="submission" date="2018-06" db="EMBL/GenBank/DDBJ databases">
        <title>Genomic Encyclopedia of Type Strains, Phase IV (KMG-IV): sequencing the most valuable type-strain genomes for metagenomic binning, comparative biology and taxonomic classification.</title>
        <authorList>
            <person name="Goeker M."/>
        </authorList>
    </citation>
    <scope>NUCLEOTIDE SEQUENCE [LARGE SCALE GENOMIC DNA]</scope>
    <source>
        <strain evidence="2 3">DSM 45521</strain>
    </source>
</reference>
<comment type="caution">
    <text evidence="2">The sequence shown here is derived from an EMBL/GenBank/DDBJ whole genome shotgun (WGS) entry which is preliminary data.</text>
</comment>
<protein>
    <recommendedName>
        <fullName evidence="1">Glyoxalase-like domain-containing protein</fullName>
    </recommendedName>
</protein>
<dbReference type="AlphaFoldDB" id="A0A318S3U3"/>
<dbReference type="PANTHER" id="PTHR35908:SF1">
    <property type="entry name" value="CONSERVED PROTEIN"/>
    <property type="match status" value="1"/>
</dbReference>
<sequence>MTTPVTIKWLTAFLDLPADSFGPEVTFWRAIAGSTVSPARGVDREFASLEPFNGDPHLRVQRVKEGPGGVHLDIHVDDLRESTIHAKALGANVVSESKTVVVLRSPAGFPFCLVPWQGEHERSRPIRWPGDTISIIDQLCIDVPEADFESECTFWATLTNWAWRQGVMPEFRNLQRPKDMPLRILLQRVGSAHVGGHLDLASTHPEEEVARHEGWGARVLEQQRFWTVMADPIGRRYCITHRNPRSGNLPDN</sequence>
<feature type="domain" description="Glyoxalase-like" evidence="1">
    <location>
        <begin position="138"/>
        <end position="240"/>
    </location>
</feature>